<dbReference type="OrthoDB" id="105971at2"/>
<dbReference type="InterPro" id="IPR039420">
    <property type="entry name" value="WalR-like"/>
</dbReference>
<dbReference type="SUPFAM" id="SSF46894">
    <property type="entry name" value="C-terminal effector domain of the bipartite response regulators"/>
    <property type="match status" value="1"/>
</dbReference>
<evidence type="ECO:0000259" key="5">
    <source>
        <dbReference type="PROSITE" id="PS51755"/>
    </source>
</evidence>
<dbReference type="PROSITE" id="PS50110">
    <property type="entry name" value="RESPONSE_REGULATORY"/>
    <property type="match status" value="1"/>
</dbReference>
<organism evidence="6 7">
    <name type="scientific">Coleofasciculus chthonoplastes PCC 7420</name>
    <dbReference type="NCBI Taxonomy" id="118168"/>
    <lineage>
        <taxon>Bacteria</taxon>
        <taxon>Bacillati</taxon>
        <taxon>Cyanobacteriota</taxon>
        <taxon>Cyanophyceae</taxon>
        <taxon>Coleofasciculales</taxon>
        <taxon>Coleofasciculaceae</taxon>
        <taxon>Coleofasciculus</taxon>
    </lineage>
</organism>
<dbReference type="GO" id="GO:0000156">
    <property type="term" value="F:phosphorelay response regulator activity"/>
    <property type="evidence" value="ECO:0007669"/>
    <property type="project" value="TreeGrafter"/>
</dbReference>
<feature type="modified residue" description="4-aspartylphosphate" evidence="2">
    <location>
        <position position="51"/>
    </location>
</feature>
<dbReference type="AlphaFoldDB" id="B4VMC7"/>
<feature type="domain" description="Response regulatory" evidence="4">
    <location>
        <begin position="2"/>
        <end position="116"/>
    </location>
</feature>
<dbReference type="PROSITE" id="PS51755">
    <property type="entry name" value="OMPR_PHOB"/>
    <property type="match status" value="1"/>
</dbReference>
<dbReference type="Gene3D" id="1.10.10.10">
    <property type="entry name" value="Winged helix-like DNA-binding domain superfamily/Winged helix DNA-binding domain"/>
    <property type="match status" value="1"/>
</dbReference>
<dbReference type="GO" id="GO:0032993">
    <property type="term" value="C:protein-DNA complex"/>
    <property type="evidence" value="ECO:0007669"/>
    <property type="project" value="TreeGrafter"/>
</dbReference>
<name>B4VMC7_9CYAN</name>
<proteinExistence type="predicted"/>
<keyword evidence="7" id="KW-1185">Reference proteome</keyword>
<dbReference type="GO" id="GO:0005829">
    <property type="term" value="C:cytosol"/>
    <property type="evidence" value="ECO:0007669"/>
    <property type="project" value="TreeGrafter"/>
</dbReference>
<dbReference type="SUPFAM" id="SSF52172">
    <property type="entry name" value="CheY-like"/>
    <property type="match status" value="1"/>
</dbReference>
<dbReference type="PANTHER" id="PTHR48111:SF15">
    <property type="entry name" value="OMPR SUBFAMILY"/>
    <property type="match status" value="1"/>
</dbReference>
<dbReference type="STRING" id="118168.MC7420_1982"/>
<dbReference type="InterPro" id="IPR016032">
    <property type="entry name" value="Sig_transdc_resp-reg_C-effctor"/>
</dbReference>
<dbReference type="GO" id="GO:0006355">
    <property type="term" value="P:regulation of DNA-templated transcription"/>
    <property type="evidence" value="ECO:0007669"/>
    <property type="project" value="InterPro"/>
</dbReference>
<evidence type="ECO:0000256" key="3">
    <source>
        <dbReference type="PROSITE-ProRule" id="PRU01091"/>
    </source>
</evidence>
<evidence type="ECO:0000259" key="4">
    <source>
        <dbReference type="PROSITE" id="PS50110"/>
    </source>
</evidence>
<accession>B4VMC7</accession>
<dbReference type="Proteomes" id="UP000003835">
    <property type="component" value="Unassembled WGS sequence"/>
</dbReference>
<evidence type="ECO:0000256" key="2">
    <source>
        <dbReference type="PROSITE-ProRule" id="PRU00169"/>
    </source>
</evidence>
<dbReference type="CDD" id="cd00383">
    <property type="entry name" value="trans_reg_C"/>
    <property type="match status" value="1"/>
</dbReference>
<evidence type="ECO:0000313" key="7">
    <source>
        <dbReference type="Proteomes" id="UP000003835"/>
    </source>
</evidence>
<dbReference type="CDD" id="cd19935">
    <property type="entry name" value="REC_OmpR_CusR-like"/>
    <property type="match status" value="1"/>
</dbReference>
<keyword evidence="2" id="KW-0597">Phosphoprotein</keyword>
<feature type="DNA-binding region" description="OmpR/PhoB-type" evidence="3">
    <location>
        <begin position="124"/>
        <end position="222"/>
    </location>
</feature>
<feature type="domain" description="OmpR/PhoB-type" evidence="5">
    <location>
        <begin position="124"/>
        <end position="222"/>
    </location>
</feature>
<dbReference type="Gene3D" id="6.10.250.690">
    <property type="match status" value="1"/>
</dbReference>
<dbReference type="PANTHER" id="PTHR48111">
    <property type="entry name" value="REGULATOR OF RPOS"/>
    <property type="match status" value="1"/>
</dbReference>
<gene>
    <name evidence="6" type="ORF">MC7420_1982</name>
</gene>
<dbReference type="RefSeq" id="WP_006099936.1">
    <property type="nucleotide sequence ID" value="NZ_DS989845.1"/>
</dbReference>
<dbReference type="SMART" id="SM00862">
    <property type="entry name" value="Trans_reg_C"/>
    <property type="match status" value="1"/>
</dbReference>
<dbReference type="Pfam" id="PF00072">
    <property type="entry name" value="Response_reg"/>
    <property type="match status" value="1"/>
</dbReference>
<dbReference type="EMBL" id="DS989845">
    <property type="protein sequence ID" value="EDX76979.1"/>
    <property type="molecule type" value="Genomic_DNA"/>
</dbReference>
<dbReference type="InterPro" id="IPR001789">
    <property type="entry name" value="Sig_transdc_resp-reg_receiver"/>
</dbReference>
<reference evidence="6 7" key="1">
    <citation type="submission" date="2008-07" db="EMBL/GenBank/DDBJ databases">
        <authorList>
            <person name="Tandeau de Marsac N."/>
            <person name="Ferriera S."/>
            <person name="Johnson J."/>
            <person name="Kravitz S."/>
            <person name="Beeson K."/>
            <person name="Sutton G."/>
            <person name="Rogers Y.-H."/>
            <person name="Friedman R."/>
            <person name="Frazier M."/>
            <person name="Venter J.C."/>
        </authorList>
    </citation>
    <scope>NUCLEOTIDE SEQUENCE [LARGE SCALE GENOMIC DNA]</scope>
    <source>
        <strain evidence="6 7">PCC 7420</strain>
    </source>
</reference>
<dbReference type="SMART" id="SM00448">
    <property type="entry name" value="REC"/>
    <property type="match status" value="1"/>
</dbReference>
<dbReference type="GO" id="GO:0000976">
    <property type="term" value="F:transcription cis-regulatory region binding"/>
    <property type="evidence" value="ECO:0007669"/>
    <property type="project" value="TreeGrafter"/>
</dbReference>
<dbReference type="InterPro" id="IPR001867">
    <property type="entry name" value="OmpR/PhoB-type_DNA-bd"/>
</dbReference>
<sequence length="362" mass="40737">MKILVVEDNPTLAQTIVAGLTQQNYVVDLAQDGETGLDNALAYNYDLILLDINLPHLDSISLCRRLRQAGNTSPIVLLSASATTQDMVAGLDAGADDYIIKPCPVEGLAARVRALLRRNRDASTPTLQWGNLEIDPSTCEVTCLGQPLRLSPKEYGLLYLLMSSPTRIFSQDYIIEKLWTFGDPPNRETVKAHVKGLRRKLKKAGVGDIIETVYGFGYRLKDICELQTASKLNPILERFVAMRQMEYLILNPDLTIREISDQAYNFCDFPEKLTIGKSVCISFPELIGLDDILLDVLAGKTEDFRLEGVARSHNPQRPEYIDIYSMNVDNQLFLLFEDVSHQMSWKQTVTQQENETYLLLGF</sequence>
<dbReference type="HOGENOM" id="CLU_764428_0_0_3"/>
<dbReference type="InterPro" id="IPR036388">
    <property type="entry name" value="WH-like_DNA-bd_sf"/>
</dbReference>
<evidence type="ECO:0000313" key="6">
    <source>
        <dbReference type="EMBL" id="EDX76979.1"/>
    </source>
</evidence>
<dbReference type="Pfam" id="PF00486">
    <property type="entry name" value="Trans_reg_C"/>
    <property type="match status" value="1"/>
</dbReference>
<dbReference type="Gene3D" id="3.40.50.2300">
    <property type="match status" value="1"/>
</dbReference>
<keyword evidence="1 3" id="KW-0238">DNA-binding</keyword>
<evidence type="ECO:0000256" key="1">
    <source>
        <dbReference type="ARBA" id="ARBA00023125"/>
    </source>
</evidence>
<dbReference type="eggNOG" id="COG0745">
    <property type="taxonomic scope" value="Bacteria"/>
</dbReference>
<dbReference type="InterPro" id="IPR011006">
    <property type="entry name" value="CheY-like_superfamily"/>
</dbReference>
<protein>
    <submittedName>
        <fullName evidence="6">Response regulator receiver domain protein</fullName>
    </submittedName>
</protein>